<keyword evidence="1" id="KW-0472">Membrane</keyword>
<sequence>PDDEIYFEPVRGVLTTKVVDNISEHYVLMPRLLPIQPTLCPVIDILLPFSSENEDKVHILSHRGFKAFLLFSKSLMMIYGGNIPILDVLLLYFYPP</sequence>
<organism evidence="2">
    <name type="scientific">Tanacetum cinerariifolium</name>
    <name type="common">Dalmatian daisy</name>
    <name type="synonym">Chrysanthemum cinerariifolium</name>
    <dbReference type="NCBI Taxonomy" id="118510"/>
    <lineage>
        <taxon>Eukaryota</taxon>
        <taxon>Viridiplantae</taxon>
        <taxon>Streptophyta</taxon>
        <taxon>Embryophyta</taxon>
        <taxon>Tracheophyta</taxon>
        <taxon>Spermatophyta</taxon>
        <taxon>Magnoliopsida</taxon>
        <taxon>eudicotyledons</taxon>
        <taxon>Gunneridae</taxon>
        <taxon>Pentapetalae</taxon>
        <taxon>asterids</taxon>
        <taxon>campanulids</taxon>
        <taxon>Asterales</taxon>
        <taxon>Asteraceae</taxon>
        <taxon>Asteroideae</taxon>
        <taxon>Anthemideae</taxon>
        <taxon>Anthemidinae</taxon>
        <taxon>Tanacetum</taxon>
    </lineage>
</organism>
<protein>
    <submittedName>
        <fullName evidence="2">Uncharacterized protein</fullName>
    </submittedName>
</protein>
<feature type="transmembrane region" description="Helical" evidence="1">
    <location>
        <begin position="75"/>
        <end position="94"/>
    </location>
</feature>
<feature type="non-terminal residue" evidence="2">
    <location>
        <position position="1"/>
    </location>
</feature>
<accession>A0A699VLR1</accession>
<keyword evidence="1" id="KW-0812">Transmembrane</keyword>
<evidence type="ECO:0000256" key="1">
    <source>
        <dbReference type="SAM" id="Phobius"/>
    </source>
</evidence>
<evidence type="ECO:0000313" key="2">
    <source>
        <dbReference type="EMBL" id="GFD34316.1"/>
    </source>
</evidence>
<dbReference type="AlphaFoldDB" id="A0A699VLR1"/>
<name>A0A699VLR1_TANCI</name>
<keyword evidence="1" id="KW-1133">Transmembrane helix</keyword>
<gene>
    <name evidence="2" type="ORF">Tci_906285</name>
</gene>
<reference evidence="2" key="1">
    <citation type="journal article" date="2019" name="Sci. Rep.">
        <title>Draft genome of Tanacetum cinerariifolium, the natural source of mosquito coil.</title>
        <authorList>
            <person name="Yamashiro T."/>
            <person name="Shiraishi A."/>
            <person name="Satake H."/>
            <person name="Nakayama K."/>
        </authorList>
    </citation>
    <scope>NUCLEOTIDE SEQUENCE</scope>
</reference>
<comment type="caution">
    <text evidence="2">The sequence shown here is derived from an EMBL/GenBank/DDBJ whole genome shotgun (WGS) entry which is preliminary data.</text>
</comment>
<proteinExistence type="predicted"/>
<dbReference type="EMBL" id="BKCJ011445138">
    <property type="protein sequence ID" value="GFD34316.1"/>
    <property type="molecule type" value="Genomic_DNA"/>
</dbReference>